<comment type="similarity">
    <text evidence="17">Belongs to the histone deacetylase family. HD Type 1 subfamily.</text>
</comment>
<evidence type="ECO:0000256" key="7">
    <source>
        <dbReference type="ARBA" id="ARBA00022491"/>
    </source>
</evidence>
<dbReference type="EC" id="3.5.1.98" evidence="17"/>
<evidence type="ECO:0000256" key="14">
    <source>
        <dbReference type="ARBA" id="ARBA00049136"/>
    </source>
</evidence>
<evidence type="ECO:0000256" key="17">
    <source>
        <dbReference type="PIRNR" id="PIRNR037913"/>
    </source>
</evidence>
<sequence>MAGPHPTDMEIETQFNQLTIETTLSMKNAVLVYSEDFAQIQNNMPRIAERASFVFELIKAYKLFEKLQIKQPQTITPNDLAIFHSKDYIKSILHAENESITNGDEFTLGYDCPVFDNVYSFASSAVSGTLTAVDSLLQGETMVAINWCGGWHHAQRDMASGYCYFNDIVIGIIKLHEKFRRVLYIDLDLHHGDGVQNAFYYTDKVLTVSFHKYCSGFYPGTGSVKEIGEGSGEYFSINIPFKDGLDDDTMVSVVNYILPGLYEKYRPDAVVVQCGVDGLAHDPMDSFNLTGNAYIHTINMVINWKLPLLILGGGGYDTPNTAKVWTRVTALACGVCLNEDIPDHIQFIHYGPDFTLTISPSYRTNYNLKNNYLTYLMTEIQLLIEDMGKRVENCNTVV</sequence>
<evidence type="ECO:0000256" key="15">
    <source>
        <dbReference type="ARBA" id="ARBA00049193"/>
    </source>
</evidence>
<dbReference type="GO" id="GO:0005737">
    <property type="term" value="C:cytoplasm"/>
    <property type="evidence" value="ECO:0007669"/>
    <property type="project" value="UniProtKB-SubCell"/>
</dbReference>
<dbReference type="Proteomes" id="UP001165289">
    <property type="component" value="Unassembled WGS sequence"/>
</dbReference>
<feature type="binding site" evidence="20">
    <location>
        <position position="277"/>
    </location>
    <ligand>
        <name>a divalent metal cation</name>
        <dbReference type="ChEBI" id="CHEBI:60240"/>
    </ligand>
</feature>
<dbReference type="Gene3D" id="3.40.800.20">
    <property type="entry name" value="Histone deacetylase domain"/>
    <property type="match status" value="1"/>
</dbReference>
<dbReference type="PRINTS" id="PR01271">
    <property type="entry name" value="HISDACETLASE"/>
</dbReference>
<dbReference type="AlphaFoldDB" id="A0AAV7KER8"/>
<feature type="binding site" evidence="19">
    <location>
        <position position="161"/>
    </location>
    <ligand>
        <name>substrate</name>
    </ligand>
</feature>
<comment type="subcellular location">
    <subcellularLocation>
        <location evidence="3">Chromosome</location>
    </subcellularLocation>
    <subcellularLocation>
        <location evidence="4">Cytoplasm</location>
    </subcellularLocation>
    <subcellularLocation>
        <location evidence="2 17">Nucleus</location>
    </subcellularLocation>
</comment>
<evidence type="ECO:0000313" key="22">
    <source>
        <dbReference type="EMBL" id="KAI6659360.1"/>
    </source>
</evidence>
<comment type="cofactor">
    <cofactor evidence="1">
        <name>a divalent metal cation</name>
        <dbReference type="ChEBI" id="CHEBI:60240"/>
    </cofactor>
</comment>
<comment type="catalytic activity">
    <reaction evidence="14">
        <text>N(6)-acetyl-L-lysyl-[protein] + H2O = L-lysyl-[protein] + acetate</text>
        <dbReference type="Rhea" id="RHEA:58108"/>
        <dbReference type="Rhea" id="RHEA-COMP:9752"/>
        <dbReference type="Rhea" id="RHEA-COMP:10731"/>
        <dbReference type="ChEBI" id="CHEBI:15377"/>
        <dbReference type="ChEBI" id="CHEBI:29969"/>
        <dbReference type="ChEBI" id="CHEBI:30089"/>
        <dbReference type="ChEBI" id="CHEBI:61930"/>
    </reaction>
    <physiologicalReaction direction="left-to-right" evidence="14">
        <dbReference type="Rhea" id="RHEA:58109"/>
    </physiologicalReaction>
</comment>
<keyword evidence="8 20" id="KW-0479">Metal-binding</keyword>
<comment type="catalytic activity">
    <reaction evidence="16">
        <text>N(6)-acetyl-L-lysyl-[histone] + H2O = L-lysyl-[histone] + acetate</text>
        <dbReference type="Rhea" id="RHEA:58196"/>
        <dbReference type="Rhea" id="RHEA-COMP:9845"/>
        <dbReference type="Rhea" id="RHEA-COMP:11338"/>
        <dbReference type="ChEBI" id="CHEBI:15377"/>
        <dbReference type="ChEBI" id="CHEBI:29969"/>
        <dbReference type="ChEBI" id="CHEBI:30089"/>
        <dbReference type="ChEBI" id="CHEBI:61930"/>
        <dbReference type="EC" id="3.5.1.98"/>
    </reaction>
    <physiologicalReaction direction="left-to-right" evidence="16">
        <dbReference type="Rhea" id="RHEA:58197"/>
    </physiologicalReaction>
</comment>
<dbReference type="GO" id="GO:0005694">
    <property type="term" value="C:chromosome"/>
    <property type="evidence" value="ECO:0007669"/>
    <property type="project" value="UniProtKB-SubCell"/>
</dbReference>
<evidence type="ECO:0000256" key="9">
    <source>
        <dbReference type="ARBA" id="ARBA00022801"/>
    </source>
</evidence>
<evidence type="ECO:0000256" key="2">
    <source>
        <dbReference type="ARBA" id="ARBA00004123"/>
    </source>
</evidence>
<dbReference type="SUPFAM" id="SSF52768">
    <property type="entry name" value="Arginase/deacetylase"/>
    <property type="match status" value="1"/>
</dbReference>
<evidence type="ECO:0000256" key="6">
    <source>
        <dbReference type="ARBA" id="ARBA00022490"/>
    </source>
</evidence>
<dbReference type="Pfam" id="PF00850">
    <property type="entry name" value="Hist_deacetyl"/>
    <property type="match status" value="1"/>
</dbReference>
<keyword evidence="13 17" id="KW-0539">Nucleus</keyword>
<keyword evidence="7" id="KW-0678">Repressor</keyword>
<dbReference type="InterPro" id="IPR023801">
    <property type="entry name" value="His_deacetylse_dom"/>
</dbReference>
<evidence type="ECO:0000256" key="12">
    <source>
        <dbReference type="ARBA" id="ARBA00023163"/>
    </source>
</evidence>
<gene>
    <name evidence="22" type="ORF">LOD99_15031</name>
</gene>
<evidence type="ECO:0000256" key="5">
    <source>
        <dbReference type="ARBA" id="ARBA00022454"/>
    </source>
</evidence>
<evidence type="ECO:0000259" key="21">
    <source>
        <dbReference type="Pfam" id="PF00850"/>
    </source>
</evidence>
<dbReference type="GO" id="GO:0141221">
    <property type="term" value="F:histone deacetylase activity, hydrolytic mechanism"/>
    <property type="evidence" value="ECO:0007669"/>
    <property type="project" value="UniProtKB-EC"/>
</dbReference>
<dbReference type="GO" id="GO:0005634">
    <property type="term" value="C:nucleus"/>
    <property type="evidence" value="ECO:0007669"/>
    <property type="project" value="UniProtKB-SubCell"/>
</dbReference>
<feature type="binding site" evidence="20">
    <location>
        <position position="190"/>
    </location>
    <ligand>
        <name>a divalent metal cation</name>
        <dbReference type="ChEBI" id="CHEBI:60240"/>
    </ligand>
</feature>
<dbReference type="EMBL" id="JAKMXF010000066">
    <property type="protein sequence ID" value="KAI6659360.1"/>
    <property type="molecule type" value="Genomic_DNA"/>
</dbReference>
<protein>
    <recommendedName>
        <fullName evidence="17">Histone deacetylase</fullName>
        <ecNumber evidence="17">3.5.1.98</ecNumber>
    </recommendedName>
</protein>
<feature type="binding site" evidence="19">
    <location>
        <position position="111"/>
    </location>
    <ligand>
        <name>substrate</name>
    </ligand>
</feature>
<evidence type="ECO:0000256" key="13">
    <source>
        <dbReference type="ARBA" id="ARBA00023242"/>
    </source>
</evidence>
<dbReference type="GO" id="GO:0031507">
    <property type="term" value="P:heterochromatin formation"/>
    <property type="evidence" value="ECO:0007669"/>
    <property type="project" value="TreeGrafter"/>
</dbReference>
<dbReference type="InterPro" id="IPR037138">
    <property type="entry name" value="His_deacetylse_dom_sf"/>
</dbReference>
<evidence type="ECO:0000256" key="20">
    <source>
        <dbReference type="PIRSR" id="PIRSR037913-3"/>
    </source>
</evidence>
<dbReference type="InterPro" id="IPR003084">
    <property type="entry name" value="HDAC_I/II"/>
</dbReference>
<dbReference type="InterPro" id="IPR000286">
    <property type="entry name" value="HDACs"/>
</dbReference>
<keyword evidence="5" id="KW-0158">Chromosome</keyword>
<keyword evidence="10 17" id="KW-0156">Chromatin regulator</keyword>
<feature type="domain" description="Histone deacetylase" evidence="21">
    <location>
        <begin position="48"/>
        <end position="330"/>
    </location>
</feature>
<evidence type="ECO:0000256" key="16">
    <source>
        <dbReference type="ARBA" id="ARBA00049416"/>
    </source>
</evidence>
<comment type="caution">
    <text evidence="22">The sequence shown here is derived from an EMBL/GenBank/DDBJ whole genome shotgun (WGS) entry which is preliminary data.</text>
</comment>
<feature type="binding site" evidence="20">
    <location>
        <position position="188"/>
    </location>
    <ligand>
        <name>a divalent metal cation</name>
        <dbReference type="ChEBI" id="CHEBI:60240"/>
    </ligand>
</feature>
<keyword evidence="12 17" id="KW-0804">Transcription</keyword>
<dbReference type="PANTHER" id="PTHR10625:SF14">
    <property type="entry name" value="HISTONE DEACETYLASE 8"/>
    <property type="match status" value="1"/>
</dbReference>
<evidence type="ECO:0000256" key="10">
    <source>
        <dbReference type="ARBA" id="ARBA00022853"/>
    </source>
</evidence>
<evidence type="ECO:0000256" key="4">
    <source>
        <dbReference type="ARBA" id="ARBA00004496"/>
    </source>
</evidence>
<comment type="catalytic activity">
    <reaction evidence="15">
        <text>N(6)-(2E)-butenoyl-L-lysyl-[protein] + H2O = (2E)-2-butenoate + L-lysyl-[protein]</text>
        <dbReference type="Rhea" id="RHEA:69172"/>
        <dbReference type="Rhea" id="RHEA-COMP:9752"/>
        <dbReference type="Rhea" id="RHEA-COMP:13707"/>
        <dbReference type="ChEBI" id="CHEBI:15377"/>
        <dbReference type="ChEBI" id="CHEBI:29969"/>
        <dbReference type="ChEBI" id="CHEBI:35899"/>
        <dbReference type="ChEBI" id="CHEBI:137954"/>
    </reaction>
    <physiologicalReaction direction="left-to-right" evidence="15">
        <dbReference type="Rhea" id="RHEA:69173"/>
    </physiologicalReaction>
</comment>
<dbReference type="InterPro" id="IPR023696">
    <property type="entry name" value="Ureohydrolase_dom_sf"/>
</dbReference>
<dbReference type="PIRSF" id="PIRSF037913">
    <property type="entry name" value="His_deacetylse_1"/>
    <property type="match status" value="1"/>
</dbReference>
<evidence type="ECO:0000256" key="3">
    <source>
        <dbReference type="ARBA" id="ARBA00004286"/>
    </source>
</evidence>
<keyword evidence="9 17" id="KW-0378">Hydrolase</keyword>
<evidence type="ECO:0000256" key="19">
    <source>
        <dbReference type="PIRSR" id="PIRSR037913-2"/>
    </source>
</evidence>
<feature type="active site" description="Proton acceptor" evidence="18">
    <location>
        <position position="153"/>
    </location>
</feature>
<accession>A0AAV7KER8</accession>
<dbReference type="PANTHER" id="PTHR10625">
    <property type="entry name" value="HISTONE DEACETYLASE HDAC1-RELATED"/>
    <property type="match status" value="1"/>
</dbReference>
<keyword evidence="6" id="KW-0963">Cytoplasm</keyword>
<dbReference type="PRINTS" id="PR01270">
    <property type="entry name" value="HDASUPER"/>
</dbReference>
<feature type="binding site" evidence="19">
    <location>
        <position position="316"/>
    </location>
    <ligand>
        <name>substrate</name>
    </ligand>
</feature>
<evidence type="ECO:0000256" key="11">
    <source>
        <dbReference type="ARBA" id="ARBA00023015"/>
    </source>
</evidence>
<organism evidence="22 23">
    <name type="scientific">Oopsacas minuta</name>
    <dbReference type="NCBI Taxonomy" id="111878"/>
    <lineage>
        <taxon>Eukaryota</taxon>
        <taxon>Metazoa</taxon>
        <taxon>Porifera</taxon>
        <taxon>Hexactinellida</taxon>
        <taxon>Hexasterophora</taxon>
        <taxon>Lyssacinosida</taxon>
        <taxon>Leucopsacidae</taxon>
        <taxon>Oopsacas</taxon>
    </lineage>
</organism>
<keyword evidence="11 17" id="KW-0805">Transcription regulation</keyword>
<evidence type="ECO:0000256" key="1">
    <source>
        <dbReference type="ARBA" id="ARBA00001968"/>
    </source>
</evidence>
<evidence type="ECO:0000256" key="18">
    <source>
        <dbReference type="PIRSR" id="PIRSR037913-1"/>
    </source>
</evidence>
<evidence type="ECO:0000313" key="23">
    <source>
        <dbReference type="Proteomes" id="UP001165289"/>
    </source>
</evidence>
<reference evidence="22 23" key="1">
    <citation type="journal article" date="2023" name="BMC Biol.">
        <title>The compact genome of the sponge Oopsacas minuta (Hexactinellida) is lacking key metazoan core genes.</title>
        <authorList>
            <person name="Santini S."/>
            <person name="Schenkelaars Q."/>
            <person name="Jourda C."/>
            <person name="Duchesne M."/>
            <person name="Belahbib H."/>
            <person name="Rocher C."/>
            <person name="Selva M."/>
            <person name="Riesgo A."/>
            <person name="Vervoort M."/>
            <person name="Leys S.P."/>
            <person name="Kodjabachian L."/>
            <person name="Le Bivic A."/>
            <person name="Borchiellini C."/>
            <person name="Claverie J.M."/>
            <person name="Renard E."/>
        </authorList>
    </citation>
    <scope>NUCLEOTIDE SEQUENCE [LARGE SCALE GENOMIC DNA]</scope>
    <source>
        <strain evidence="22">SPO-2</strain>
    </source>
</reference>
<evidence type="ECO:0000256" key="8">
    <source>
        <dbReference type="ARBA" id="ARBA00022723"/>
    </source>
</evidence>
<dbReference type="GO" id="GO:0046872">
    <property type="term" value="F:metal ion binding"/>
    <property type="evidence" value="ECO:0007669"/>
    <property type="project" value="UniProtKB-KW"/>
</dbReference>
<name>A0AAV7KER8_9METZ</name>
<proteinExistence type="inferred from homology"/>
<keyword evidence="23" id="KW-1185">Reference proteome</keyword>